<dbReference type="Pfam" id="PF13516">
    <property type="entry name" value="LRR_6"/>
    <property type="match status" value="2"/>
</dbReference>
<dbReference type="Gene3D" id="3.80.10.10">
    <property type="entry name" value="Ribonuclease Inhibitor"/>
    <property type="match status" value="3"/>
</dbReference>
<dbReference type="EMBL" id="JARBJD010000108">
    <property type="protein sequence ID" value="KAK2952133.1"/>
    <property type="molecule type" value="Genomic_DNA"/>
</dbReference>
<dbReference type="SUPFAM" id="SSF52058">
    <property type="entry name" value="L domain-like"/>
    <property type="match status" value="1"/>
</dbReference>
<gene>
    <name evidence="4" type="ORF">BLNAU_12984</name>
</gene>
<sequence>MSSRKKRATSPRSDTRAKKEEIEETPGALKINQIQDHLSDRTLLGDGQLVPTRLDLSNQSLTTISNLVQFPHLLHLDLSQNALSDISTLSSPVFAELQTLNLSSNKISNPTLSPKPGLQILNLSCNEISNLEPNSFSHPSLTKLLLRTNKLKTLYGLEKSPPSLAFVDLSENQLQNCIGLPPSVISLNLSKNKIDSLEGLSKCCQLTKLDLSQNRIVKFDGVDLTTLVSLIDLDLSSNLISDVNSLRSLSVLPSLRKIRLGGNPILGTQSDAVRQSTVSTKEHDLFEERTRIVSILPTLTHIDDQPVTGAERVGLLSGGHEISAIDQATEAKQRIKRKKKLIEYEIMSQETAQSSDLSFILGEDAGIQLSTVVSATIAEAERRKEEVRKRHERERKETEEQAGEDEGEQES</sequence>
<protein>
    <recommendedName>
        <fullName evidence="6">L domain-like protein</fullName>
    </recommendedName>
</protein>
<dbReference type="SMART" id="SM00365">
    <property type="entry name" value="LRR_SD22"/>
    <property type="match status" value="6"/>
</dbReference>
<evidence type="ECO:0000256" key="3">
    <source>
        <dbReference type="SAM" id="MobiDB-lite"/>
    </source>
</evidence>
<evidence type="ECO:0008006" key="6">
    <source>
        <dbReference type="Google" id="ProtNLM"/>
    </source>
</evidence>
<evidence type="ECO:0000313" key="5">
    <source>
        <dbReference type="Proteomes" id="UP001281761"/>
    </source>
</evidence>
<reference evidence="4 5" key="1">
    <citation type="journal article" date="2022" name="bioRxiv">
        <title>Genomics of Preaxostyla Flagellates Illuminates Evolutionary Transitions and the Path Towards Mitochondrial Loss.</title>
        <authorList>
            <person name="Novak L.V.F."/>
            <person name="Treitli S.C."/>
            <person name="Pyrih J."/>
            <person name="Halakuc P."/>
            <person name="Pipaliya S.V."/>
            <person name="Vacek V."/>
            <person name="Brzon O."/>
            <person name="Soukal P."/>
            <person name="Eme L."/>
            <person name="Dacks J.B."/>
            <person name="Karnkowska A."/>
            <person name="Elias M."/>
            <person name="Hampl V."/>
        </authorList>
    </citation>
    <scope>NUCLEOTIDE SEQUENCE [LARGE SCALE GENOMIC DNA]</scope>
    <source>
        <strain evidence="4">NAU3</strain>
        <tissue evidence="4">Gut</tissue>
    </source>
</reference>
<organism evidence="4 5">
    <name type="scientific">Blattamonas nauphoetae</name>
    <dbReference type="NCBI Taxonomy" id="2049346"/>
    <lineage>
        <taxon>Eukaryota</taxon>
        <taxon>Metamonada</taxon>
        <taxon>Preaxostyla</taxon>
        <taxon>Oxymonadida</taxon>
        <taxon>Blattamonas</taxon>
    </lineage>
</organism>
<name>A0ABQ9XI71_9EUKA</name>
<dbReference type="PANTHER" id="PTHR15454">
    <property type="entry name" value="NISCHARIN RELATED"/>
    <property type="match status" value="1"/>
</dbReference>
<dbReference type="InterPro" id="IPR032675">
    <property type="entry name" value="LRR_dom_sf"/>
</dbReference>
<accession>A0ABQ9XI71</accession>
<keyword evidence="1" id="KW-0433">Leucine-rich repeat</keyword>
<dbReference type="InterPro" id="IPR001611">
    <property type="entry name" value="Leu-rich_rpt"/>
</dbReference>
<dbReference type="InterPro" id="IPR003591">
    <property type="entry name" value="Leu-rich_rpt_typical-subtyp"/>
</dbReference>
<feature type="region of interest" description="Disordered" evidence="3">
    <location>
        <begin position="1"/>
        <end position="25"/>
    </location>
</feature>
<feature type="region of interest" description="Disordered" evidence="3">
    <location>
        <begin position="379"/>
        <end position="411"/>
    </location>
</feature>
<keyword evidence="2" id="KW-0677">Repeat</keyword>
<dbReference type="SMART" id="SM00369">
    <property type="entry name" value="LRR_TYP"/>
    <property type="match status" value="4"/>
</dbReference>
<evidence type="ECO:0000313" key="4">
    <source>
        <dbReference type="EMBL" id="KAK2952133.1"/>
    </source>
</evidence>
<feature type="compositionally biased region" description="Basic and acidic residues" evidence="3">
    <location>
        <begin position="379"/>
        <end position="399"/>
    </location>
</feature>
<evidence type="ECO:0000256" key="1">
    <source>
        <dbReference type="ARBA" id="ARBA00022614"/>
    </source>
</evidence>
<feature type="compositionally biased region" description="Acidic residues" evidence="3">
    <location>
        <begin position="400"/>
        <end position="411"/>
    </location>
</feature>
<comment type="caution">
    <text evidence="4">The sequence shown here is derived from an EMBL/GenBank/DDBJ whole genome shotgun (WGS) entry which is preliminary data.</text>
</comment>
<evidence type="ECO:0000256" key="2">
    <source>
        <dbReference type="ARBA" id="ARBA00022737"/>
    </source>
</evidence>
<dbReference type="PANTHER" id="PTHR15454:SF56">
    <property type="entry name" value="PROTEIN PHOSPHATASE 1 REGULATORY SUBUNIT 7-RELATED"/>
    <property type="match status" value="1"/>
</dbReference>
<dbReference type="Pfam" id="PF13855">
    <property type="entry name" value="LRR_8"/>
    <property type="match status" value="2"/>
</dbReference>
<dbReference type="Proteomes" id="UP001281761">
    <property type="component" value="Unassembled WGS sequence"/>
</dbReference>
<dbReference type="PROSITE" id="PS51450">
    <property type="entry name" value="LRR"/>
    <property type="match status" value="6"/>
</dbReference>
<keyword evidence="5" id="KW-1185">Reference proteome</keyword>
<proteinExistence type="predicted"/>